<feature type="transmembrane region" description="Helical" evidence="5">
    <location>
        <begin position="195"/>
        <end position="218"/>
    </location>
</feature>
<dbReference type="EMBL" id="HBUF01664286">
    <property type="protein sequence ID" value="CAG6789291.1"/>
    <property type="molecule type" value="Transcribed_RNA"/>
</dbReference>
<dbReference type="EMBL" id="HBUF01049256">
    <property type="protein sequence ID" value="CAG6621094.1"/>
    <property type="molecule type" value="Transcribed_RNA"/>
</dbReference>
<name>A0A8D8M2W3_9HEMI</name>
<feature type="transmembrane region" description="Helical" evidence="5">
    <location>
        <begin position="275"/>
        <end position="298"/>
    </location>
</feature>
<dbReference type="PANTHER" id="PTHR22950:SF340">
    <property type="entry name" value="AMINO ACID TRANSPORTER TRANSMEMBRANE DOMAIN-CONTAINING PROTEIN-RELATED"/>
    <property type="match status" value="1"/>
</dbReference>
<feature type="transmembrane region" description="Helical" evidence="5">
    <location>
        <begin position="393"/>
        <end position="417"/>
    </location>
</feature>
<dbReference type="EMBL" id="HBUF01371371">
    <property type="protein sequence ID" value="CAG6726312.1"/>
    <property type="molecule type" value="Transcribed_RNA"/>
</dbReference>
<evidence type="ECO:0000256" key="5">
    <source>
        <dbReference type="SAM" id="Phobius"/>
    </source>
</evidence>
<evidence type="ECO:0000256" key="1">
    <source>
        <dbReference type="ARBA" id="ARBA00004141"/>
    </source>
</evidence>
<protein>
    <submittedName>
        <fullName evidence="7">Proton-coupled amino acid transporter 1</fullName>
    </submittedName>
</protein>
<feature type="transmembrane region" description="Helical" evidence="5">
    <location>
        <begin position="367"/>
        <end position="387"/>
    </location>
</feature>
<organism evidence="7">
    <name type="scientific">Cacopsylla melanoneura</name>
    <dbReference type="NCBI Taxonomy" id="428564"/>
    <lineage>
        <taxon>Eukaryota</taxon>
        <taxon>Metazoa</taxon>
        <taxon>Ecdysozoa</taxon>
        <taxon>Arthropoda</taxon>
        <taxon>Hexapoda</taxon>
        <taxon>Insecta</taxon>
        <taxon>Pterygota</taxon>
        <taxon>Neoptera</taxon>
        <taxon>Paraneoptera</taxon>
        <taxon>Hemiptera</taxon>
        <taxon>Sternorrhyncha</taxon>
        <taxon>Psylloidea</taxon>
        <taxon>Psyllidae</taxon>
        <taxon>Psyllinae</taxon>
        <taxon>Cacopsylla</taxon>
    </lineage>
</organism>
<dbReference type="AlphaFoldDB" id="A0A8D8M2W3"/>
<dbReference type="EMBL" id="HBUF01664285">
    <property type="protein sequence ID" value="CAG6789290.1"/>
    <property type="molecule type" value="Transcribed_RNA"/>
</dbReference>
<feature type="transmembrane region" description="Helical" evidence="5">
    <location>
        <begin position="238"/>
        <end position="263"/>
    </location>
</feature>
<dbReference type="EMBL" id="HBUF01049255">
    <property type="protein sequence ID" value="CAG6621093.1"/>
    <property type="molecule type" value="Transcribed_RNA"/>
</dbReference>
<dbReference type="EMBL" id="HBUF01049254">
    <property type="protein sequence ID" value="CAG6621092.1"/>
    <property type="molecule type" value="Transcribed_RNA"/>
</dbReference>
<comment type="subcellular location">
    <subcellularLocation>
        <location evidence="1">Membrane</location>
        <topology evidence="1">Multi-pass membrane protein</topology>
    </subcellularLocation>
</comment>
<sequence length="468" mass="52310">MSPSIELGSVVCVSNGSPQFVKMKEKKEYDPFEHRSKENATSNWETMGHLITGSLGAGMLAIPIAFSHVGLVTGIIGVIVITILASYCMHQLLRVQYIICKKHRVSVMEYADVMKAALKDGPDCFKWLTKPSPYLVDFFVSAYQVGICCCALEFIAGSCKQFAEYRFGICWDIRSWMLITGLLVTPINQIRNLHLLSPLSVVGDGLIVGGLAIVYYFIFQEGVPSFEDRVWLLTDSPLKGFALFFGTVMYSVQTIGVIVALENNMKTPSDYRKPFGVFNLGMVIVAGADILIGFWGYAKWGDKTQSSITWNLPASSVLTQWLQLMFALQCLLSYPLQSFVPYEILWKNYLTRLNWKSFEQHEEIWSTILRAVIPWSTVLLSISIPFLDLLISFTGALCLPAVGITFPGILEICVFYDQKKLTPLNLAKNIFLILFGVLSTFISTYVCILSIVNQHGSSKHETSSFCTT</sequence>
<feature type="domain" description="Amino acid transporter transmembrane" evidence="6">
    <location>
        <begin position="41"/>
        <end position="448"/>
    </location>
</feature>
<proteinExistence type="predicted"/>
<evidence type="ECO:0000256" key="4">
    <source>
        <dbReference type="ARBA" id="ARBA00023136"/>
    </source>
</evidence>
<keyword evidence="4 5" id="KW-0472">Membrane</keyword>
<dbReference type="PANTHER" id="PTHR22950">
    <property type="entry name" value="AMINO ACID TRANSPORTER"/>
    <property type="match status" value="1"/>
</dbReference>
<keyword evidence="2 5" id="KW-0812">Transmembrane</keyword>
<reference evidence="7" key="1">
    <citation type="submission" date="2021-05" db="EMBL/GenBank/DDBJ databases">
        <authorList>
            <person name="Alioto T."/>
            <person name="Alioto T."/>
            <person name="Gomez Garrido J."/>
        </authorList>
    </citation>
    <scope>NUCLEOTIDE SEQUENCE</scope>
</reference>
<dbReference type="EMBL" id="HBUF01049253">
    <property type="protein sequence ID" value="CAG6621091.1"/>
    <property type="molecule type" value="Transcribed_RNA"/>
</dbReference>
<feature type="transmembrane region" description="Helical" evidence="5">
    <location>
        <begin position="72"/>
        <end position="93"/>
    </location>
</feature>
<dbReference type="InterPro" id="IPR013057">
    <property type="entry name" value="AA_transpt_TM"/>
</dbReference>
<dbReference type="Pfam" id="PF01490">
    <property type="entry name" value="Aa_trans"/>
    <property type="match status" value="1"/>
</dbReference>
<evidence type="ECO:0000259" key="6">
    <source>
        <dbReference type="Pfam" id="PF01490"/>
    </source>
</evidence>
<evidence type="ECO:0000313" key="7">
    <source>
        <dbReference type="EMBL" id="CAG6621094.1"/>
    </source>
</evidence>
<dbReference type="GO" id="GO:0015179">
    <property type="term" value="F:L-amino acid transmembrane transporter activity"/>
    <property type="evidence" value="ECO:0007669"/>
    <property type="project" value="TreeGrafter"/>
</dbReference>
<evidence type="ECO:0000256" key="2">
    <source>
        <dbReference type="ARBA" id="ARBA00022692"/>
    </source>
</evidence>
<dbReference type="GO" id="GO:0005774">
    <property type="term" value="C:vacuolar membrane"/>
    <property type="evidence" value="ECO:0007669"/>
    <property type="project" value="TreeGrafter"/>
</dbReference>
<accession>A0A8D8M2W3</accession>
<keyword evidence="3 5" id="KW-1133">Transmembrane helix</keyword>
<feature type="transmembrane region" description="Helical" evidence="5">
    <location>
        <begin position="429"/>
        <end position="452"/>
    </location>
</feature>
<evidence type="ECO:0000256" key="3">
    <source>
        <dbReference type="ARBA" id="ARBA00022989"/>
    </source>
</evidence>